<dbReference type="AlphaFoldDB" id="A0AAN5CPX2"/>
<dbReference type="Proteomes" id="UP001328107">
    <property type="component" value="Unassembled WGS sequence"/>
</dbReference>
<evidence type="ECO:0000313" key="2">
    <source>
        <dbReference type="Proteomes" id="UP001328107"/>
    </source>
</evidence>
<evidence type="ECO:0000313" key="1">
    <source>
        <dbReference type="EMBL" id="GMR48424.1"/>
    </source>
</evidence>
<accession>A0AAN5CPX2</accession>
<proteinExistence type="predicted"/>
<protein>
    <submittedName>
        <fullName evidence="1">Uncharacterized protein</fullName>
    </submittedName>
</protein>
<dbReference type="EMBL" id="BTRK01000004">
    <property type="protein sequence ID" value="GMR48424.1"/>
    <property type="molecule type" value="Genomic_DNA"/>
</dbReference>
<comment type="caution">
    <text evidence="1">The sequence shown here is derived from an EMBL/GenBank/DDBJ whole genome shotgun (WGS) entry which is preliminary data.</text>
</comment>
<keyword evidence="2" id="KW-1185">Reference proteome</keyword>
<feature type="non-terminal residue" evidence="1">
    <location>
        <position position="1"/>
    </location>
</feature>
<reference evidence="2" key="1">
    <citation type="submission" date="2022-10" db="EMBL/GenBank/DDBJ databases">
        <title>Genome assembly of Pristionchus species.</title>
        <authorList>
            <person name="Yoshida K."/>
            <person name="Sommer R.J."/>
        </authorList>
    </citation>
    <scope>NUCLEOTIDE SEQUENCE [LARGE SCALE GENOMIC DNA]</scope>
    <source>
        <strain evidence="2">RS5460</strain>
    </source>
</reference>
<name>A0AAN5CPX2_9BILA</name>
<gene>
    <name evidence="1" type="ORF">PMAYCL1PPCAC_18619</name>
</gene>
<sequence length="131" mass="15050">RNAHSAVCCKTLQRNLEFTPSLRNEDCYGEEQRRRRSIQCSEQTHGIRGSPSNCEKNSVLPEALHAEKAALHPGFDGDLQRRYAGEDAVSDEEEPSRPLSRADHHLITLRRRSFSLFVVATFFLRIHCLFR</sequence>
<organism evidence="1 2">
    <name type="scientific">Pristionchus mayeri</name>
    <dbReference type="NCBI Taxonomy" id="1317129"/>
    <lineage>
        <taxon>Eukaryota</taxon>
        <taxon>Metazoa</taxon>
        <taxon>Ecdysozoa</taxon>
        <taxon>Nematoda</taxon>
        <taxon>Chromadorea</taxon>
        <taxon>Rhabditida</taxon>
        <taxon>Rhabditina</taxon>
        <taxon>Diplogasteromorpha</taxon>
        <taxon>Diplogasteroidea</taxon>
        <taxon>Neodiplogasteridae</taxon>
        <taxon>Pristionchus</taxon>
    </lineage>
</organism>